<evidence type="ECO:0000313" key="14">
    <source>
        <dbReference type="Proteomes" id="UP000290289"/>
    </source>
</evidence>
<dbReference type="PROSITE" id="PS00086">
    <property type="entry name" value="CYTOCHROME_P450"/>
    <property type="match status" value="1"/>
</dbReference>
<evidence type="ECO:0000256" key="3">
    <source>
        <dbReference type="ARBA" id="ARBA00010617"/>
    </source>
</evidence>
<keyword evidence="14" id="KW-1185">Reference proteome</keyword>
<dbReference type="Proteomes" id="UP000290289">
    <property type="component" value="Chromosome 11"/>
</dbReference>
<dbReference type="GO" id="GO:0016020">
    <property type="term" value="C:membrane"/>
    <property type="evidence" value="ECO:0007669"/>
    <property type="project" value="UniProtKB-SubCell"/>
</dbReference>
<keyword evidence="8 11" id="KW-0503">Monooxygenase</keyword>
<reference evidence="13 14" key="1">
    <citation type="submission" date="2018-10" db="EMBL/GenBank/DDBJ databases">
        <title>A high-quality apple genome assembly.</title>
        <authorList>
            <person name="Hu J."/>
        </authorList>
    </citation>
    <scope>NUCLEOTIDE SEQUENCE [LARGE SCALE GENOMIC DNA]</scope>
    <source>
        <strain evidence="14">cv. HFTH1</strain>
        <tissue evidence="13">Young leaf</tissue>
    </source>
</reference>
<evidence type="ECO:0000256" key="7">
    <source>
        <dbReference type="ARBA" id="ARBA00023004"/>
    </source>
</evidence>
<organism evidence="13 14">
    <name type="scientific">Malus domestica</name>
    <name type="common">Apple</name>
    <name type="synonym">Pyrus malus</name>
    <dbReference type="NCBI Taxonomy" id="3750"/>
    <lineage>
        <taxon>Eukaryota</taxon>
        <taxon>Viridiplantae</taxon>
        <taxon>Streptophyta</taxon>
        <taxon>Embryophyta</taxon>
        <taxon>Tracheophyta</taxon>
        <taxon>Spermatophyta</taxon>
        <taxon>Magnoliopsida</taxon>
        <taxon>eudicotyledons</taxon>
        <taxon>Gunneridae</taxon>
        <taxon>Pentapetalae</taxon>
        <taxon>rosids</taxon>
        <taxon>fabids</taxon>
        <taxon>Rosales</taxon>
        <taxon>Rosaceae</taxon>
        <taxon>Amygdaloideae</taxon>
        <taxon>Maleae</taxon>
        <taxon>Malus</taxon>
    </lineage>
</organism>
<dbReference type="AlphaFoldDB" id="A0A498IL81"/>
<dbReference type="GO" id="GO:0020037">
    <property type="term" value="F:heme binding"/>
    <property type="evidence" value="ECO:0007669"/>
    <property type="project" value="InterPro"/>
</dbReference>
<feature type="binding site" description="axial binding residue" evidence="10">
    <location>
        <position position="389"/>
    </location>
    <ligand>
        <name>heme</name>
        <dbReference type="ChEBI" id="CHEBI:30413"/>
    </ligand>
    <ligandPart>
        <name>Fe</name>
        <dbReference type="ChEBI" id="CHEBI:18248"/>
    </ligandPart>
</feature>
<keyword evidence="4 10" id="KW-0349">Heme</keyword>
<evidence type="ECO:0000313" key="13">
    <source>
        <dbReference type="EMBL" id="RXH82905.1"/>
    </source>
</evidence>
<dbReference type="Pfam" id="PF00067">
    <property type="entry name" value="p450"/>
    <property type="match status" value="2"/>
</dbReference>
<feature type="chain" id="PRO_5019777790" description="Cytochrome P450" evidence="12">
    <location>
        <begin position="21"/>
        <end position="449"/>
    </location>
</feature>
<dbReference type="GO" id="GO:0004497">
    <property type="term" value="F:monooxygenase activity"/>
    <property type="evidence" value="ECO:0007669"/>
    <property type="project" value="UniProtKB-KW"/>
</dbReference>
<dbReference type="Gene3D" id="1.10.630.10">
    <property type="entry name" value="Cytochrome P450"/>
    <property type="match status" value="2"/>
</dbReference>
<dbReference type="InterPro" id="IPR001128">
    <property type="entry name" value="Cyt_P450"/>
</dbReference>
<evidence type="ECO:0000256" key="11">
    <source>
        <dbReference type="RuleBase" id="RU000461"/>
    </source>
</evidence>
<evidence type="ECO:0000256" key="4">
    <source>
        <dbReference type="ARBA" id="ARBA00022617"/>
    </source>
</evidence>
<comment type="cofactor">
    <cofactor evidence="1 10">
        <name>heme</name>
        <dbReference type="ChEBI" id="CHEBI:30413"/>
    </cofactor>
</comment>
<evidence type="ECO:0000256" key="8">
    <source>
        <dbReference type="ARBA" id="ARBA00023033"/>
    </source>
</evidence>
<keyword evidence="9" id="KW-0472">Membrane</keyword>
<dbReference type="PRINTS" id="PR00463">
    <property type="entry name" value="EP450I"/>
</dbReference>
<name>A0A498IL81_MALDO</name>
<dbReference type="InterPro" id="IPR017972">
    <property type="entry name" value="Cyt_P450_CS"/>
</dbReference>
<keyword evidence="5 10" id="KW-0479">Metal-binding</keyword>
<comment type="caution">
    <text evidence="13">The sequence shown here is derived from an EMBL/GenBank/DDBJ whole genome shotgun (WGS) entry which is preliminary data.</text>
</comment>
<accession>A0A498IL81</accession>
<dbReference type="SUPFAM" id="SSF48264">
    <property type="entry name" value="Cytochrome P450"/>
    <property type="match status" value="1"/>
</dbReference>
<evidence type="ECO:0000256" key="6">
    <source>
        <dbReference type="ARBA" id="ARBA00023002"/>
    </source>
</evidence>
<dbReference type="PRINTS" id="PR00385">
    <property type="entry name" value="P450"/>
</dbReference>
<evidence type="ECO:0000256" key="2">
    <source>
        <dbReference type="ARBA" id="ARBA00004370"/>
    </source>
</evidence>
<feature type="signal peptide" evidence="12">
    <location>
        <begin position="1"/>
        <end position="20"/>
    </location>
</feature>
<keyword evidence="6 11" id="KW-0560">Oxidoreductase</keyword>
<dbReference type="GO" id="GO:0016705">
    <property type="term" value="F:oxidoreductase activity, acting on paired donors, with incorporation or reduction of molecular oxygen"/>
    <property type="evidence" value="ECO:0007669"/>
    <property type="project" value="InterPro"/>
</dbReference>
<keyword evidence="12" id="KW-0732">Signal</keyword>
<dbReference type="PANTHER" id="PTHR47943">
    <property type="entry name" value="CYTOCHROME P450 93A3-LIKE"/>
    <property type="match status" value="1"/>
</dbReference>
<evidence type="ECO:0000256" key="9">
    <source>
        <dbReference type="ARBA" id="ARBA00023136"/>
    </source>
</evidence>
<evidence type="ECO:0000256" key="12">
    <source>
        <dbReference type="SAM" id="SignalP"/>
    </source>
</evidence>
<evidence type="ECO:0008006" key="15">
    <source>
        <dbReference type="Google" id="ProtNLM"/>
    </source>
</evidence>
<dbReference type="PANTHER" id="PTHR47943:SF2">
    <property type="entry name" value="CYTOCHROME P450"/>
    <property type="match status" value="1"/>
</dbReference>
<dbReference type="InterPro" id="IPR036396">
    <property type="entry name" value="Cyt_P450_sf"/>
</dbReference>
<sequence>MALWIWATIGVLALVRIVQACISKSKNKMLPPGPRGSIFGSLHLLGKFPTMDLRQLAQKYGDIMYLRLGLQHTVVVSSARAAELFLKTHDLNFASRPPNEGAKHLIFGQKSLSFAEYGSYWTNMRKICMLELLSNQKINSFKSMRREEVALLIKSVQEDANNRRIANLTDKVMSLGIDMTCRMVFGKKYKDEEFGGRGIVSVMKEGLKLAAAPNLGDFFPCIAPLDLQGLTKRMKAVNKVFDDFYEKIIDDHLQSKDAERTKDFTDAMLSYMGSEESDYRIERLNIKAMMSDMLVASADTSSTTVLWVLSELMRHPQVMKKVQKEIENVVGLNRMKKSRVIVNVSAIGRDPIAWGDAEKFVPERFEDSNVDVRGHHFEILPFGSGRRRCIGMQLGITVVHFVSAQLVHCFDWELPDNMLPNELDMTEEFGLAVSRAKNLLAIPSYRLQN</sequence>
<comment type="similarity">
    <text evidence="3 11">Belongs to the cytochrome P450 family.</text>
</comment>
<dbReference type="GO" id="GO:0005506">
    <property type="term" value="F:iron ion binding"/>
    <property type="evidence" value="ECO:0007669"/>
    <property type="project" value="InterPro"/>
</dbReference>
<proteinExistence type="inferred from homology"/>
<evidence type="ECO:0000256" key="10">
    <source>
        <dbReference type="PIRSR" id="PIRSR602401-1"/>
    </source>
</evidence>
<gene>
    <name evidence="13" type="ORF">DVH24_003403</name>
</gene>
<evidence type="ECO:0000256" key="1">
    <source>
        <dbReference type="ARBA" id="ARBA00001971"/>
    </source>
</evidence>
<keyword evidence="7 10" id="KW-0408">Iron</keyword>
<dbReference type="EMBL" id="RDQH01000337">
    <property type="protein sequence ID" value="RXH82905.1"/>
    <property type="molecule type" value="Genomic_DNA"/>
</dbReference>
<dbReference type="InterPro" id="IPR002401">
    <property type="entry name" value="Cyt_P450_E_grp-I"/>
</dbReference>
<evidence type="ECO:0000256" key="5">
    <source>
        <dbReference type="ARBA" id="ARBA00022723"/>
    </source>
</evidence>
<protein>
    <recommendedName>
        <fullName evidence="15">Cytochrome P450</fullName>
    </recommendedName>
</protein>
<comment type="subcellular location">
    <subcellularLocation>
        <location evidence="2">Membrane</location>
    </subcellularLocation>
</comment>